<evidence type="ECO:0000256" key="5">
    <source>
        <dbReference type="ARBA" id="ARBA00022490"/>
    </source>
</evidence>
<comment type="cofactor">
    <cofactor evidence="1">
        <name>FMN</name>
        <dbReference type="ChEBI" id="CHEBI:58210"/>
    </cofactor>
</comment>
<dbReference type="AlphaFoldDB" id="A0A8X6N2P3"/>
<dbReference type="Pfam" id="PF16690">
    <property type="entry name" value="MMACHC"/>
    <property type="match status" value="1"/>
</dbReference>
<gene>
    <name evidence="12" type="primary">MMACHC</name>
    <name evidence="12" type="ORF">NPIL_393471</name>
</gene>
<evidence type="ECO:0000256" key="11">
    <source>
        <dbReference type="ARBA" id="ARBA00031313"/>
    </source>
</evidence>
<dbReference type="GO" id="GO:0033787">
    <property type="term" value="F:cyanocobalamin reductase (cyanide-eliminating) (NADP+) activity"/>
    <property type="evidence" value="ECO:0007669"/>
    <property type="project" value="TreeGrafter"/>
</dbReference>
<dbReference type="InterPro" id="IPR032037">
    <property type="entry name" value="MMACHC"/>
</dbReference>
<organism evidence="12 13">
    <name type="scientific">Nephila pilipes</name>
    <name type="common">Giant wood spider</name>
    <name type="synonym">Nephila maculata</name>
    <dbReference type="NCBI Taxonomy" id="299642"/>
    <lineage>
        <taxon>Eukaryota</taxon>
        <taxon>Metazoa</taxon>
        <taxon>Ecdysozoa</taxon>
        <taxon>Arthropoda</taxon>
        <taxon>Chelicerata</taxon>
        <taxon>Arachnida</taxon>
        <taxon>Araneae</taxon>
        <taxon>Araneomorphae</taxon>
        <taxon>Entelegynae</taxon>
        <taxon>Araneoidea</taxon>
        <taxon>Nephilidae</taxon>
        <taxon>Nephila</taxon>
    </lineage>
</organism>
<evidence type="ECO:0000256" key="9">
    <source>
        <dbReference type="ARBA" id="ARBA00022857"/>
    </source>
</evidence>
<keyword evidence="10" id="KW-0560">Oxidoreductase</keyword>
<evidence type="ECO:0000313" key="13">
    <source>
        <dbReference type="Proteomes" id="UP000887013"/>
    </source>
</evidence>
<dbReference type="PANTHER" id="PTHR31457">
    <property type="entry name" value="METHYLMALONIC ACIDURIA AND HOMOCYSTINURIA TYPE C PROTEIN"/>
    <property type="match status" value="1"/>
</dbReference>
<dbReference type="OrthoDB" id="409189at2759"/>
<protein>
    <recommendedName>
        <fullName evidence="11">Cyanocobalamin reductase (cyanide-eliminating)</fullName>
    </recommendedName>
</protein>
<reference evidence="12" key="1">
    <citation type="submission" date="2020-08" db="EMBL/GenBank/DDBJ databases">
        <title>Multicomponent nature underlies the extraordinary mechanical properties of spider dragline silk.</title>
        <authorList>
            <person name="Kono N."/>
            <person name="Nakamura H."/>
            <person name="Mori M."/>
            <person name="Yoshida Y."/>
            <person name="Ohtoshi R."/>
            <person name="Malay A.D."/>
            <person name="Moran D.A.P."/>
            <person name="Tomita M."/>
            <person name="Numata K."/>
            <person name="Arakawa K."/>
        </authorList>
    </citation>
    <scope>NUCLEOTIDE SEQUENCE</scope>
</reference>
<dbReference type="GO" id="GO:0009235">
    <property type="term" value="P:cobalamin metabolic process"/>
    <property type="evidence" value="ECO:0007669"/>
    <property type="project" value="TreeGrafter"/>
</dbReference>
<comment type="caution">
    <text evidence="12">The sequence shown here is derived from an EMBL/GenBank/DDBJ whole genome shotgun (WGS) entry which is preliminary data.</text>
</comment>
<comment type="cofactor">
    <cofactor evidence="2">
        <name>FAD</name>
        <dbReference type="ChEBI" id="CHEBI:57692"/>
    </cofactor>
</comment>
<comment type="similarity">
    <text evidence="4">Belongs to the MMACHC family.</text>
</comment>
<sequence length="336" mass="38750">MALINTEIVDHKFVISLTEWAVDRYRSTSEVTLSEDMVIINSDDVTSILHKLESIYGSLGFEFHPFKIGWYNSLVRPIFKLDYNEDTVAFLIISSPNMFERAFVPFLQKQSNKLNGLKDPIDECMQFYLSKIKEIFSDYNVKVVHDFELHPNRRPKIVMQSVAHASGAAYLYHPSSLAIDEQSKKMFGVCIHPKYGGWFALRAVAFFEDLQCPDLLRTPPCDVVPSREDKIKLLELYNFNWADWKFRDIIPVAEKYSDLQIKYFNATPGNREKTSSNVVKCLDNTPCSAYGINSDREIPLESKRSTSIMTFLLPQPHMSLLNCTAVEDFHIFQIMK</sequence>
<keyword evidence="9" id="KW-0521">NADP</keyword>
<dbReference type="Proteomes" id="UP000887013">
    <property type="component" value="Unassembled WGS sequence"/>
</dbReference>
<dbReference type="GO" id="GO:0071949">
    <property type="term" value="F:FAD binding"/>
    <property type="evidence" value="ECO:0007669"/>
    <property type="project" value="TreeGrafter"/>
</dbReference>
<evidence type="ECO:0000256" key="8">
    <source>
        <dbReference type="ARBA" id="ARBA00022827"/>
    </source>
</evidence>
<keyword evidence="8" id="KW-0274">FAD</keyword>
<dbReference type="GO" id="GO:0032451">
    <property type="term" value="F:demethylase activity"/>
    <property type="evidence" value="ECO:0007669"/>
    <property type="project" value="TreeGrafter"/>
</dbReference>
<evidence type="ECO:0000256" key="6">
    <source>
        <dbReference type="ARBA" id="ARBA00022630"/>
    </source>
</evidence>
<keyword evidence="7" id="KW-0288">FMN</keyword>
<evidence type="ECO:0000256" key="1">
    <source>
        <dbReference type="ARBA" id="ARBA00001917"/>
    </source>
</evidence>
<dbReference type="EMBL" id="BMAW01099477">
    <property type="protein sequence ID" value="GFS90218.1"/>
    <property type="molecule type" value="Genomic_DNA"/>
</dbReference>
<evidence type="ECO:0000256" key="7">
    <source>
        <dbReference type="ARBA" id="ARBA00022643"/>
    </source>
</evidence>
<accession>A0A8X6N2P3</accession>
<dbReference type="GO" id="GO:0005737">
    <property type="term" value="C:cytoplasm"/>
    <property type="evidence" value="ECO:0007669"/>
    <property type="project" value="UniProtKB-SubCell"/>
</dbReference>
<evidence type="ECO:0000256" key="10">
    <source>
        <dbReference type="ARBA" id="ARBA00023002"/>
    </source>
</evidence>
<dbReference type="CDD" id="cd12959">
    <property type="entry name" value="MMACHC-like"/>
    <property type="match status" value="1"/>
</dbReference>
<proteinExistence type="inferred from homology"/>
<evidence type="ECO:0000256" key="4">
    <source>
        <dbReference type="ARBA" id="ARBA00007762"/>
    </source>
</evidence>
<evidence type="ECO:0000256" key="3">
    <source>
        <dbReference type="ARBA" id="ARBA00004496"/>
    </source>
</evidence>
<evidence type="ECO:0000313" key="12">
    <source>
        <dbReference type="EMBL" id="GFS90218.1"/>
    </source>
</evidence>
<keyword evidence="13" id="KW-1185">Reference proteome</keyword>
<evidence type="ECO:0000256" key="2">
    <source>
        <dbReference type="ARBA" id="ARBA00001974"/>
    </source>
</evidence>
<comment type="subcellular location">
    <subcellularLocation>
        <location evidence="3">Cytoplasm</location>
    </subcellularLocation>
</comment>
<dbReference type="PANTHER" id="PTHR31457:SF2">
    <property type="entry name" value="CYANOCOBALAMIN REDUCTASE _ ALKYLCOBALAMIN DEALKYLASE"/>
    <property type="match status" value="1"/>
</dbReference>
<keyword evidence="6" id="KW-0285">Flavoprotein</keyword>
<keyword evidence="5" id="KW-0963">Cytoplasm</keyword>
<name>A0A8X6N2P3_NEPPI</name>